<gene>
    <name evidence="2" type="ORF">FB45DRAFT_1024016</name>
</gene>
<keyword evidence="3" id="KW-1185">Reference proteome</keyword>
<sequence length="345" mass="37289">MLKSVVLSPSLGAICATNKHPLSHVSVEARPGPLPLPKLDTNGCTIAVFHPIQCTSGPTTSHVPILSFDVFPTSPEAGALVGLPLGLVLDACSILAGNKRGELQSYNSPHERVAGDDVDMDRILSPGLYRFVVVLEGGGLDYSYTLCPGFFAWTPPVAVPDRWKGGEPAHAPDLQAPASRRTGDRLLSEDDVCVVTGASSGIRSTHLVPNSESRWVATHWPTLLSYGGNPHTDLNSVRNALTLRMDLHPRDGLFVFAPYANSVVTLFVEETAGDLAYQYHLRVVDLPGQIRRGYLYICFALNVFEHLSPGVGDVIELEYRCRHPEISAVGGPDSCIWEDSDDESV</sequence>
<dbReference type="EMBL" id="JARKIF010000005">
    <property type="protein sequence ID" value="KAJ7639282.1"/>
    <property type="molecule type" value="Genomic_DNA"/>
</dbReference>
<accession>A0AAD7C5A2</accession>
<evidence type="ECO:0000259" key="1">
    <source>
        <dbReference type="Pfam" id="PF13391"/>
    </source>
</evidence>
<dbReference type="Pfam" id="PF13391">
    <property type="entry name" value="HNH_2"/>
    <property type="match status" value="1"/>
</dbReference>
<name>A0AAD7C5A2_9AGAR</name>
<evidence type="ECO:0000313" key="3">
    <source>
        <dbReference type="Proteomes" id="UP001221142"/>
    </source>
</evidence>
<evidence type="ECO:0000313" key="2">
    <source>
        <dbReference type="EMBL" id="KAJ7639282.1"/>
    </source>
</evidence>
<feature type="domain" description="HNH nuclease" evidence="1">
    <location>
        <begin position="193"/>
        <end position="249"/>
    </location>
</feature>
<organism evidence="2 3">
    <name type="scientific">Roridomyces roridus</name>
    <dbReference type="NCBI Taxonomy" id="1738132"/>
    <lineage>
        <taxon>Eukaryota</taxon>
        <taxon>Fungi</taxon>
        <taxon>Dikarya</taxon>
        <taxon>Basidiomycota</taxon>
        <taxon>Agaricomycotina</taxon>
        <taxon>Agaricomycetes</taxon>
        <taxon>Agaricomycetidae</taxon>
        <taxon>Agaricales</taxon>
        <taxon>Marasmiineae</taxon>
        <taxon>Mycenaceae</taxon>
        <taxon>Roridomyces</taxon>
    </lineage>
</organism>
<dbReference type="AlphaFoldDB" id="A0AAD7C5A2"/>
<protein>
    <recommendedName>
        <fullName evidence="1">HNH nuclease domain-containing protein</fullName>
    </recommendedName>
</protein>
<dbReference type="Proteomes" id="UP001221142">
    <property type="component" value="Unassembled WGS sequence"/>
</dbReference>
<reference evidence="2" key="1">
    <citation type="submission" date="2023-03" db="EMBL/GenBank/DDBJ databases">
        <title>Massive genome expansion in bonnet fungi (Mycena s.s.) driven by repeated elements and novel gene families across ecological guilds.</title>
        <authorList>
            <consortium name="Lawrence Berkeley National Laboratory"/>
            <person name="Harder C.B."/>
            <person name="Miyauchi S."/>
            <person name="Viragh M."/>
            <person name="Kuo A."/>
            <person name="Thoen E."/>
            <person name="Andreopoulos B."/>
            <person name="Lu D."/>
            <person name="Skrede I."/>
            <person name="Drula E."/>
            <person name="Henrissat B."/>
            <person name="Morin E."/>
            <person name="Kohler A."/>
            <person name="Barry K."/>
            <person name="LaButti K."/>
            <person name="Morin E."/>
            <person name="Salamov A."/>
            <person name="Lipzen A."/>
            <person name="Mereny Z."/>
            <person name="Hegedus B."/>
            <person name="Baldrian P."/>
            <person name="Stursova M."/>
            <person name="Weitz H."/>
            <person name="Taylor A."/>
            <person name="Grigoriev I.V."/>
            <person name="Nagy L.G."/>
            <person name="Martin F."/>
            <person name="Kauserud H."/>
        </authorList>
    </citation>
    <scope>NUCLEOTIDE SEQUENCE</scope>
    <source>
        <strain evidence="2">9284</strain>
    </source>
</reference>
<proteinExistence type="predicted"/>
<comment type="caution">
    <text evidence="2">The sequence shown here is derived from an EMBL/GenBank/DDBJ whole genome shotgun (WGS) entry which is preliminary data.</text>
</comment>
<dbReference type="InterPro" id="IPR003615">
    <property type="entry name" value="HNH_nuc"/>
</dbReference>